<evidence type="ECO:0000256" key="2">
    <source>
        <dbReference type="ARBA" id="ARBA00022448"/>
    </source>
</evidence>
<dbReference type="SMART" id="SM00930">
    <property type="entry name" value="NIL"/>
    <property type="match status" value="1"/>
</dbReference>
<feature type="domain" description="ABC transporter" evidence="10">
    <location>
        <begin position="34"/>
        <end position="273"/>
    </location>
</feature>
<dbReference type="Pfam" id="PF00005">
    <property type="entry name" value="ABC_tran"/>
    <property type="match status" value="1"/>
</dbReference>
<dbReference type="InterPro" id="IPR045865">
    <property type="entry name" value="ACT-like_dom_sf"/>
</dbReference>
<proteinExistence type="predicted"/>
<evidence type="ECO:0000256" key="7">
    <source>
        <dbReference type="ARBA" id="ARBA00022967"/>
    </source>
</evidence>
<organism evidence="11 12">
    <name type="scientific">Pseudomonas syringae pv. ribicola</name>
    <dbReference type="NCBI Taxonomy" id="55398"/>
    <lineage>
        <taxon>Bacteria</taxon>
        <taxon>Pseudomonadati</taxon>
        <taxon>Pseudomonadota</taxon>
        <taxon>Gammaproteobacteria</taxon>
        <taxon>Pseudomonadales</taxon>
        <taxon>Pseudomonadaceae</taxon>
        <taxon>Pseudomonas</taxon>
    </lineage>
</organism>
<keyword evidence="3" id="KW-1003">Cell membrane</keyword>
<keyword evidence="9" id="KW-0472">Membrane</keyword>
<dbReference type="PATRIC" id="fig|55398.3.peg.1713"/>
<dbReference type="GO" id="GO:0006865">
    <property type="term" value="P:amino acid transport"/>
    <property type="evidence" value="ECO:0007669"/>
    <property type="project" value="UniProtKB-KW"/>
</dbReference>
<dbReference type="PANTHER" id="PTHR43166">
    <property type="entry name" value="AMINO ACID IMPORT ATP-BINDING PROTEIN"/>
    <property type="match status" value="1"/>
</dbReference>
<keyword evidence="6 11" id="KW-0067">ATP-binding</keyword>
<evidence type="ECO:0000256" key="9">
    <source>
        <dbReference type="ARBA" id="ARBA00023136"/>
    </source>
</evidence>
<dbReference type="SMART" id="SM00382">
    <property type="entry name" value="AAA"/>
    <property type="match status" value="1"/>
</dbReference>
<dbReference type="SUPFAM" id="SSF52540">
    <property type="entry name" value="P-loop containing nucleoside triphosphate hydrolases"/>
    <property type="match status" value="1"/>
</dbReference>
<dbReference type="InterPro" id="IPR017871">
    <property type="entry name" value="ABC_transporter-like_CS"/>
</dbReference>
<name>A0A0P9YTX2_PSESI</name>
<dbReference type="InterPro" id="IPR041701">
    <property type="entry name" value="MetN_ABC"/>
</dbReference>
<evidence type="ECO:0000256" key="6">
    <source>
        <dbReference type="ARBA" id="ARBA00022840"/>
    </source>
</evidence>
<dbReference type="FunFam" id="3.40.50.300:FF:001755">
    <property type="entry name" value="Methionine import ATP-binding protein MetN"/>
    <property type="match status" value="1"/>
</dbReference>
<dbReference type="GO" id="GO:0016887">
    <property type="term" value="F:ATP hydrolysis activity"/>
    <property type="evidence" value="ECO:0007669"/>
    <property type="project" value="InterPro"/>
</dbReference>
<evidence type="ECO:0000256" key="3">
    <source>
        <dbReference type="ARBA" id="ARBA00022475"/>
    </source>
</evidence>
<dbReference type="InterPro" id="IPR003593">
    <property type="entry name" value="AAA+_ATPase"/>
</dbReference>
<dbReference type="Gene3D" id="3.40.50.300">
    <property type="entry name" value="P-loop containing nucleotide triphosphate hydrolases"/>
    <property type="match status" value="1"/>
</dbReference>
<gene>
    <name evidence="11" type="ORF">ALO47_01362</name>
</gene>
<dbReference type="EMBL" id="LJRF01000059">
    <property type="protein sequence ID" value="KPY49407.1"/>
    <property type="molecule type" value="Genomic_DNA"/>
</dbReference>
<dbReference type="AlphaFoldDB" id="A0A0P9YTX2"/>
<accession>A0A0P9YTX2</accession>
<dbReference type="CDD" id="cd03258">
    <property type="entry name" value="ABC_MetN_methionine_transporter"/>
    <property type="match status" value="1"/>
</dbReference>
<keyword evidence="8" id="KW-0029">Amino-acid transport</keyword>
<dbReference type="GO" id="GO:0005524">
    <property type="term" value="F:ATP binding"/>
    <property type="evidence" value="ECO:0007669"/>
    <property type="project" value="UniProtKB-KW"/>
</dbReference>
<dbReference type="GO" id="GO:0005886">
    <property type="term" value="C:plasma membrane"/>
    <property type="evidence" value="ECO:0007669"/>
    <property type="project" value="UniProtKB-SubCell"/>
</dbReference>
<dbReference type="Proteomes" id="UP000050554">
    <property type="component" value="Unassembled WGS sequence"/>
</dbReference>
<dbReference type="SUPFAM" id="SSF55021">
    <property type="entry name" value="ACT-like"/>
    <property type="match status" value="1"/>
</dbReference>
<dbReference type="PROSITE" id="PS50893">
    <property type="entry name" value="ABC_TRANSPORTER_2"/>
    <property type="match status" value="1"/>
</dbReference>
<keyword evidence="4" id="KW-0997">Cell inner membrane</keyword>
<dbReference type="InterPro" id="IPR027417">
    <property type="entry name" value="P-loop_NTPase"/>
</dbReference>
<evidence type="ECO:0000256" key="4">
    <source>
        <dbReference type="ARBA" id="ARBA00022519"/>
    </source>
</evidence>
<dbReference type="InterPro" id="IPR050086">
    <property type="entry name" value="MetN_ABC_transporter-like"/>
</dbReference>
<dbReference type="Pfam" id="PF09383">
    <property type="entry name" value="NIL"/>
    <property type="match status" value="1"/>
</dbReference>
<comment type="caution">
    <text evidence="11">The sequence shown here is derived from an EMBL/GenBank/DDBJ whole genome shotgun (WGS) entry which is preliminary data.</text>
</comment>
<evidence type="ECO:0000313" key="12">
    <source>
        <dbReference type="Proteomes" id="UP000050554"/>
    </source>
</evidence>
<sequence length="376" mass="41379">MTAIAQRQQPLDRPDAGHVAQQTELHPDLNNAHVRFINLGKTYQGRQGPVEALGNIDLAIQRGEIFGIIGRSGAGKSSLIRTINRLEQPSSGRVLIDQIDIGGFNEDRLVELRRRIGMIFQHFNLMSAKTVWQNVELPLKVAGVPREQRQHKVAQLLELVGLQDKHKAYPAQLSGGQKQRVGIARALVHDPAILLCDEATSALDPETTQSILGLLREINQRLGLTIVLITHEMAVIRDICHRVVVLEQGQVVEQGPVWQVFGDPQHEVSKTLLAPLQPGLPKEWAERLTAEPQQPDATVLLDVQFTGVSGQEPDLAALFATLGGKVQLLQGGVERIQDRAIGHLILSVAGSPYSREELLVRARRQAPRVEVLGYGV</sequence>
<comment type="subcellular location">
    <subcellularLocation>
        <location evidence="1">Cell inner membrane</location>
        <topology evidence="1">Peripheral membrane protein</topology>
    </subcellularLocation>
</comment>
<dbReference type="RefSeq" id="WP_004882758.1">
    <property type="nucleotide sequence ID" value="NZ_LJRF01000059.1"/>
</dbReference>
<keyword evidence="7" id="KW-1278">Translocase</keyword>
<dbReference type="Gene3D" id="3.30.70.260">
    <property type="match status" value="1"/>
</dbReference>
<protein>
    <submittedName>
        <fullName evidence="11">Methionine import ATP-binding protein MetN</fullName>
    </submittedName>
</protein>
<dbReference type="InterPro" id="IPR018449">
    <property type="entry name" value="NIL_domain"/>
</dbReference>
<evidence type="ECO:0000256" key="5">
    <source>
        <dbReference type="ARBA" id="ARBA00022741"/>
    </source>
</evidence>
<dbReference type="InterPro" id="IPR003439">
    <property type="entry name" value="ABC_transporter-like_ATP-bd"/>
</dbReference>
<reference evidence="11 12" key="1">
    <citation type="submission" date="2015-09" db="EMBL/GenBank/DDBJ databases">
        <title>Genome announcement of multiple Pseudomonas syringae strains.</title>
        <authorList>
            <person name="Thakur S."/>
            <person name="Wang P.W."/>
            <person name="Gong Y."/>
            <person name="Weir B.S."/>
            <person name="Guttman D.S."/>
        </authorList>
    </citation>
    <scope>NUCLEOTIDE SEQUENCE [LARGE SCALE GENOMIC DNA]</scope>
    <source>
        <strain evidence="11 12">ICMP3882</strain>
    </source>
</reference>
<keyword evidence="5" id="KW-0547">Nucleotide-binding</keyword>
<dbReference type="PANTHER" id="PTHR43166:SF30">
    <property type="entry name" value="METHIONINE IMPORT ATP-BINDING PROTEIN METN"/>
    <property type="match status" value="1"/>
</dbReference>
<dbReference type="PROSITE" id="PS00211">
    <property type="entry name" value="ABC_TRANSPORTER_1"/>
    <property type="match status" value="1"/>
</dbReference>
<evidence type="ECO:0000256" key="1">
    <source>
        <dbReference type="ARBA" id="ARBA00004417"/>
    </source>
</evidence>
<evidence type="ECO:0000259" key="10">
    <source>
        <dbReference type="PROSITE" id="PS50893"/>
    </source>
</evidence>
<keyword evidence="2" id="KW-0813">Transport</keyword>
<evidence type="ECO:0000313" key="11">
    <source>
        <dbReference type="EMBL" id="KPY49407.1"/>
    </source>
</evidence>
<evidence type="ECO:0000256" key="8">
    <source>
        <dbReference type="ARBA" id="ARBA00022970"/>
    </source>
</evidence>